<reference evidence="1 2" key="2">
    <citation type="submission" date="2018-07" db="EMBL/GenBank/DDBJ databases">
        <title>Pontibacter sp. 2b14 genomic sequence and assembly.</title>
        <authorList>
            <person name="Du Z.-J."/>
        </authorList>
    </citation>
    <scope>NUCLEOTIDE SEQUENCE [LARGE SCALE GENOMIC DNA]</scope>
    <source>
        <strain evidence="1 2">2b14</strain>
    </source>
</reference>
<dbReference type="RefSeq" id="WP_112306647.1">
    <property type="nucleotide sequence ID" value="NZ_QMDV01000004.1"/>
</dbReference>
<evidence type="ECO:0000313" key="1">
    <source>
        <dbReference type="EMBL" id="RAU81969.1"/>
    </source>
</evidence>
<proteinExistence type="predicted"/>
<evidence type="ECO:0000313" key="2">
    <source>
        <dbReference type="Proteomes" id="UP000251692"/>
    </source>
</evidence>
<dbReference type="Proteomes" id="UP000251692">
    <property type="component" value="Unassembled WGS sequence"/>
</dbReference>
<comment type="caution">
    <text evidence="1">The sequence shown here is derived from an EMBL/GenBank/DDBJ whole genome shotgun (WGS) entry which is preliminary data.</text>
</comment>
<gene>
    <name evidence="1" type="ORF">DP923_14920</name>
</gene>
<sequence length="218" mass="24620">MMIKVEIPSEPIQMAQETDKINSYRQRAGQALQLVQEVVVAYKALELGDLTQAELNRLLKQRPQQLIREKVAGTEPVRIGTLTFSTEKVQELIELPDLRTLEKALSEVQEFQQREARTPYGLKALDSVMIVEGVVVANAEKLNQVEAMYTTYAVTEAEKEAYLYMKEAADILDYLSSKYSTNFVGDVLRQVTDYQAGGYTTNINIHLLKSKVTSRRVG</sequence>
<dbReference type="AlphaFoldDB" id="A0A364RCH0"/>
<protein>
    <submittedName>
        <fullName evidence="1">Uncharacterized protein</fullName>
    </submittedName>
</protein>
<reference evidence="1 2" key="1">
    <citation type="submission" date="2018-06" db="EMBL/GenBank/DDBJ databases">
        <authorList>
            <person name="Liu Z.-W."/>
        </authorList>
    </citation>
    <scope>NUCLEOTIDE SEQUENCE [LARGE SCALE GENOMIC DNA]</scope>
    <source>
        <strain evidence="1 2">2b14</strain>
    </source>
</reference>
<name>A0A364RCH0_9BACT</name>
<dbReference type="EMBL" id="QMDV01000004">
    <property type="protein sequence ID" value="RAU81969.1"/>
    <property type="molecule type" value="Genomic_DNA"/>
</dbReference>
<accession>A0A364RCH0</accession>
<organism evidence="1 2">
    <name type="scientific">Pontibacter arcticus</name>
    <dbReference type="NCBI Taxonomy" id="2080288"/>
    <lineage>
        <taxon>Bacteria</taxon>
        <taxon>Pseudomonadati</taxon>
        <taxon>Bacteroidota</taxon>
        <taxon>Cytophagia</taxon>
        <taxon>Cytophagales</taxon>
        <taxon>Hymenobacteraceae</taxon>
        <taxon>Pontibacter</taxon>
    </lineage>
</organism>
<keyword evidence="2" id="KW-1185">Reference proteome</keyword>